<keyword evidence="4 6" id="KW-0472">Membrane</keyword>
<dbReference type="Proteomes" id="UP000758603">
    <property type="component" value="Unassembled WGS sequence"/>
</dbReference>
<organism evidence="8 9">
    <name type="scientific">Truncatella angustata</name>
    <dbReference type="NCBI Taxonomy" id="152316"/>
    <lineage>
        <taxon>Eukaryota</taxon>
        <taxon>Fungi</taxon>
        <taxon>Dikarya</taxon>
        <taxon>Ascomycota</taxon>
        <taxon>Pezizomycotina</taxon>
        <taxon>Sordariomycetes</taxon>
        <taxon>Xylariomycetidae</taxon>
        <taxon>Amphisphaeriales</taxon>
        <taxon>Sporocadaceae</taxon>
        <taxon>Truncatella</taxon>
    </lineage>
</organism>
<feature type="transmembrane region" description="Helical" evidence="6">
    <location>
        <begin position="231"/>
        <end position="253"/>
    </location>
</feature>
<dbReference type="EMBL" id="JAGPXC010000002">
    <property type="protein sequence ID" value="KAH6658339.1"/>
    <property type="molecule type" value="Genomic_DNA"/>
</dbReference>
<evidence type="ECO:0000256" key="3">
    <source>
        <dbReference type="ARBA" id="ARBA00022989"/>
    </source>
</evidence>
<dbReference type="RefSeq" id="XP_045962573.1">
    <property type="nucleotide sequence ID" value="XM_046106959.1"/>
</dbReference>
<feature type="transmembrane region" description="Helical" evidence="6">
    <location>
        <begin position="58"/>
        <end position="80"/>
    </location>
</feature>
<keyword evidence="3 6" id="KW-1133">Transmembrane helix</keyword>
<dbReference type="Pfam" id="PF20684">
    <property type="entry name" value="Fung_rhodopsin"/>
    <property type="match status" value="1"/>
</dbReference>
<comment type="caution">
    <text evidence="8">The sequence shown here is derived from an EMBL/GenBank/DDBJ whole genome shotgun (WGS) entry which is preliminary data.</text>
</comment>
<keyword evidence="9" id="KW-1185">Reference proteome</keyword>
<dbReference type="AlphaFoldDB" id="A0A9P9A1Q4"/>
<dbReference type="GeneID" id="70135850"/>
<accession>A0A9P9A1Q4</accession>
<evidence type="ECO:0000256" key="6">
    <source>
        <dbReference type="SAM" id="Phobius"/>
    </source>
</evidence>
<evidence type="ECO:0000256" key="5">
    <source>
        <dbReference type="ARBA" id="ARBA00038359"/>
    </source>
</evidence>
<feature type="transmembrane region" description="Helical" evidence="6">
    <location>
        <begin position="114"/>
        <end position="136"/>
    </location>
</feature>
<evidence type="ECO:0000313" key="9">
    <source>
        <dbReference type="Proteomes" id="UP000758603"/>
    </source>
</evidence>
<protein>
    <recommendedName>
        <fullName evidence="7">Rhodopsin domain-containing protein</fullName>
    </recommendedName>
</protein>
<dbReference type="InterPro" id="IPR049326">
    <property type="entry name" value="Rhodopsin_dom_fungi"/>
</dbReference>
<evidence type="ECO:0000256" key="1">
    <source>
        <dbReference type="ARBA" id="ARBA00004141"/>
    </source>
</evidence>
<name>A0A9P9A1Q4_9PEZI</name>
<gene>
    <name evidence="8" type="ORF">BKA67DRAFT_656537</name>
</gene>
<evidence type="ECO:0000313" key="8">
    <source>
        <dbReference type="EMBL" id="KAH6658339.1"/>
    </source>
</evidence>
<evidence type="ECO:0000259" key="7">
    <source>
        <dbReference type="Pfam" id="PF20684"/>
    </source>
</evidence>
<sequence length="413" mass="45646">MSDNAALNSADEAATAANRAFNIQLWTLYAVGMLMTILRTYAQWKNVGWRNFHVDDYLIWVAALFYSCQSALAYSIGTFAQSLANNSMTDEQRAALTSNDPEYDLRVLGSKIQVAGWTCYSILIGLLKLSMLIFYIRLTDGLSSRYRMPIWIGFGLVGITIVVSILAIMLSCHPFEGYWQIYPDPGNACQAAISKPIIWTTFSSNVVTDLYLIAIPLPLLWESRLRMVNKIVASIVLGAGIFVLVCAALKTIFVFEDSANGAQLAGEWGTREAFVAVCTTNLPLIFSLLKKWLKPLFGNVLRSSAHTPKYNFPDGFQTIGGGNGDSHGRRYRKGGLSNRTVATAGVSMNGSEERIVTDVKMQNLGIAVSSVPDNLPSHRIMVSNEVQVVSEDRNNQKEDHCQYVQESWRPAGL</sequence>
<comment type="similarity">
    <text evidence="5">Belongs to the SAT4 family.</text>
</comment>
<feature type="domain" description="Rhodopsin" evidence="7">
    <location>
        <begin position="39"/>
        <end position="291"/>
    </location>
</feature>
<evidence type="ECO:0000256" key="2">
    <source>
        <dbReference type="ARBA" id="ARBA00022692"/>
    </source>
</evidence>
<feature type="transmembrane region" description="Helical" evidence="6">
    <location>
        <begin position="20"/>
        <end position="38"/>
    </location>
</feature>
<dbReference type="GO" id="GO:0016020">
    <property type="term" value="C:membrane"/>
    <property type="evidence" value="ECO:0007669"/>
    <property type="project" value="UniProtKB-SubCell"/>
</dbReference>
<evidence type="ECO:0000256" key="4">
    <source>
        <dbReference type="ARBA" id="ARBA00023136"/>
    </source>
</evidence>
<reference evidence="8" key="1">
    <citation type="journal article" date="2021" name="Nat. Commun.">
        <title>Genetic determinants of endophytism in the Arabidopsis root mycobiome.</title>
        <authorList>
            <person name="Mesny F."/>
            <person name="Miyauchi S."/>
            <person name="Thiergart T."/>
            <person name="Pickel B."/>
            <person name="Atanasova L."/>
            <person name="Karlsson M."/>
            <person name="Huettel B."/>
            <person name="Barry K.W."/>
            <person name="Haridas S."/>
            <person name="Chen C."/>
            <person name="Bauer D."/>
            <person name="Andreopoulos W."/>
            <person name="Pangilinan J."/>
            <person name="LaButti K."/>
            <person name="Riley R."/>
            <person name="Lipzen A."/>
            <person name="Clum A."/>
            <person name="Drula E."/>
            <person name="Henrissat B."/>
            <person name="Kohler A."/>
            <person name="Grigoriev I.V."/>
            <person name="Martin F.M."/>
            <person name="Hacquard S."/>
        </authorList>
    </citation>
    <scope>NUCLEOTIDE SEQUENCE</scope>
    <source>
        <strain evidence="8">MPI-SDFR-AT-0073</strain>
    </source>
</reference>
<dbReference type="OrthoDB" id="2988756at2759"/>
<proteinExistence type="inferred from homology"/>
<keyword evidence="2 6" id="KW-0812">Transmembrane</keyword>
<dbReference type="InterPro" id="IPR052337">
    <property type="entry name" value="SAT4-like"/>
</dbReference>
<dbReference type="PANTHER" id="PTHR33048:SF105">
    <property type="match status" value="1"/>
</dbReference>
<feature type="transmembrane region" description="Helical" evidence="6">
    <location>
        <begin position="148"/>
        <end position="170"/>
    </location>
</feature>
<dbReference type="PANTHER" id="PTHR33048">
    <property type="entry name" value="PTH11-LIKE INTEGRAL MEMBRANE PROTEIN (AFU_ORTHOLOGUE AFUA_5G11245)"/>
    <property type="match status" value="1"/>
</dbReference>
<feature type="transmembrane region" description="Helical" evidence="6">
    <location>
        <begin position="197"/>
        <end position="219"/>
    </location>
</feature>
<comment type="subcellular location">
    <subcellularLocation>
        <location evidence="1">Membrane</location>
        <topology evidence="1">Multi-pass membrane protein</topology>
    </subcellularLocation>
</comment>